<keyword evidence="3" id="KW-1185">Reference proteome</keyword>
<feature type="signal peptide" evidence="1">
    <location>
        <begin position="1"/>
        <end position="27"/>
    </location>
</feature>
<reference evidence="2 3" key="1">
    <citation type="submission" date="2019-02" db="EMBL/GenBank/DDBJ databases">
        <title>Deep-cultivation of Planctomycetes and their phenomic and genomic characterization uncovers novel biology.</title>
        <authorList>
            <person name="Wiegand S."/>
            <person name="Jogler M."/>
            <person name="Boedeker C."/>
            <person name="Pinto D."/>
            <person name="Vollmers J."/>
            <person name="Rivas-Marin E."/>
            <person name="Kohn T."/>
            <person name="Peeters S.H."/>
            <person name="Heuer A."/>
            <person name="Rast P."/>
            <person name="Oberbeckmann S."/>
            <person name="Bunk B."/>
            <person name="Jeske O."/>
            <person name="Meyerdierks A."/>
            <person name="Storesund J.E."/>
            <person name="Kallscheuer N."/>
            <person name="Luecker S."/>
            <person name="Lage O.M."/>
            <person name="Pohl T."/>
            <person name="Merkel B.J."/>
            <person name="Hornburger P."/>
            <person name="Mueller R.-W."/>
            <person name="Bruemmer F."/>
            <person name="Labrenz M."/>
            <person name="Spormann A.M."/>
            <person name="Op Den Camp H."/>
            <person name="Overmann J."/>
            <person name="Amann R."/>
            <person name="Jetten M.S.M."/>
            <person name="Mascher T."/>
            <person name="Medema M.H."/>
            <person name="Devos D.P."/>
            <person name="Kaster A.-K."/>
            <person name="Ovreas L."/>
            <person name="Rohde M."/>
            <person name="Galperin M.Y."/>
            <person name="Jogler C."/>
        </authorList>
    </citation>
    <scope>NUCLEOTIDE SEQUENCE [LARGE SCALE GENOMIC DNA]</scope>
    <source>
        <strain evidence="2 3">Pla52o</strain>
    </source>
</reference>
<name>A0A5C6CDK4_9BACT</name>
<accession>A0A5C6CDK4</accession>
<dbReference type="Proteomes" id="UP000316304">
    <property type="component" value="Unassembled WGS sequence"/>
</dbReference>
<evidence type="ECO:0000313" key="2">
    <source>
        <dbReference type="EMBL" id="TWU22953.1"/>
    </source>
</evidence>
<protein>
    <recommendedName>
        <fullName evidence="4">Peptidase C51 domain-containing protein</fullName>
    </recommendedName>
</protein>
<gene>
    <name evidence="2" type="ORF">Pla52o_24860</name>
</gene>
<dbReference type="RefSeq" id="WP_231612267.1">
    <property type="nucleotide sequence ID" value="NZ_SJPT01000004.1"/>
</dbReference>
<evidence type="ECO:0000256" key="1">
    <source>
        <dbReference type="SAM" id="SignalP"/>
    </source>
</evidence>
<dbReference type="EMBL" id="SJPT01000004">
    <property type="protein sequence ID" value="TWU22953.1"/>
    <property type="molecule type" value="Genomic_DNA"/>
</dbReference>
<evidence type="ECO:0000313" key="3">
    <source>
        <dbReference type="Proteomes" id="UP000316304"/>
    </source>
</evidence>
<feature type="chain" id="PRO_5023071757" description="Peptidase C51 domain-containing protein" evidence="1">
    <location>
        <begin position="28"/>
        <end position="449"/>
    </location>
</feature>
<sequence precursor="true">MNTVHGRHAWLLMSLVGIVGLSGSSSADETTREPRTESSSPVWQEKAVEYAQIMSRVKWTPVVEGMPKRAGFFEKGTEYTGIPYSSVKAEGRYIGFDIFLKTFLAAVENPQSVLYTENLSGKVTNAECYYGAVCSSYTSYALQCGNWYVSRLHGPPFRDGISLVEPQSAQFAKAGDLIYTPPSTPSGGSHIELVTGITKNRDGKVTHVRVEDSWPQTTREINRSANKFNSHIAARGRELYRITNLDAWRENNKAESFLFPNYDDDSATPVINRVLLLDRGDWVAYHKGQPVKFNVIDKDALGVKSLVIKRGDTVVEEINHPGKGVIERSFETCADYTAHCVMQDGSLSEACEFSVCDLDFSMPAEQVSKRKPWEIKFSAVNMKVIIVYLKNETNGYDEHNVFVSEQDQQNGKIVIPADLIQDAGKVQVWLIGENRYGRLKKRQDIVVND</sequence>
<organism evidence="2 3">
    <name type="scientific">Novipirellula galeiformis</name>
    <dbReference type="NCBI Taxonomy" id="2528004"/>
    <lineage>
        <taxon>Bacteria</taxon>
        <taxon>Pseudomonadati</taxon>
        <taxon>Planctomycetota</taxon>
        <taxon>Planctomycetia</taxon>
        <taxon>Pirellulales</taxon>
        <taxon>Pirellulaceae</taxon>
        <taxon>Novipirellula</taxon>
    </lineage>
</organism>
<evidence type="ECO:0008006" key="4">
    <source>
        <dbReference type="Google" id="ProtNLM"/>
    </source>
</evidence>
<proteinExistence type="predicted"/>
<dbReference type="AlphaFoldDB" id="A0A5C6CDK4"/>
<keyword evidence="1" id="KW-0732">Signal</keyword>
<comment type="caution">
    <text evidence="2">The sequence shown here is derived from an EMBL/GenBank/DDBJ whole genome shotgun (WGS) entry which is preliminary data.</text>
</comment>